<keyword evidence="3" id="KW-0862">Zinc</keyword>
<evidence type="ECO:0000259" key="6">
    <source>
        <dbReference type="PROSITE" id="PS50199"/>
    </source>
</evidence>
<keyword evidence="2 4" id="KW-0863">Zinc-finger</keyword>
<feature type="region of interest" description="Disordered" evidence="5">
    <location>
        <begin position="591"/>
        <end position="684"/>
    </location>
</feature>
<evidence type="ECO:0000256" key="3">
    <source>
        <dbReference type="ARBA" id="ARBA00022833"/>
    </source>
</evidence>
<evidence type="ECO:0000313" key="8">
    <source>
        <dbReference type="Proteomes" id="UP001378592"/>
    </source>
</evidence>
<dbReference type="PANTHER" id="PTHR15326:SF2">
    <property type="entry name" value="PROTEIN TAMOZHENNIC"/>
    <property type="match status" value="1"/>
</dbReference>
<organism evidence="7 8">
    <name type="scientific">Gryllus longicercus</name>
    <dbReference type="NCBI Taxonomy" id="2509291"/>
    <lineage>
        <taxon>Eukaryota</taxon>
        <taxon>Metazoa</taxon>
        <taxon>Ecdysozoa</taxon>
        <taxon>Arthropoda</taxon>
        <taxon>Hexapoda</taxon>
        <taxon>Insecta</taxon>
        <taxon>Pterygota</taxon>
        <taxon>Neoptera</taxon>
        <taxon>Polyneoptera</taxon>
        <taxon>Orthoptera</taxon>
        <taxon>Ensifera</taxon>
        <taxon>Gryllidea</taxon>
        <taxon>Grylloidea</taxon>
        <taxon>Gryllidae</taxon>
        <taxon>Gryllinae</taxon>
        <taxon>Gryllus</taxon>
    </lineage>
</organism>
<feature type="region of interest" description="Disordered" evidence="5">
    <location>
        <begin position="440"/>
        <end position="468"/>
    </location>
</feature>
<feature type="domain" description="RanBP2-type" evidence="6">
    <location>
        <begin position="707"/>
        <end position="736"/>
    </location>
</feature>
<dbReference type="SMART" id="SM00547">
    <property type="entry name" value="ZnF_RBZ"/>
    <property type="match status" value="2"/>
</dbReference>
<sequence length="778" mass="88157">MNDYMHRDHLRDLWLQIDKLHLSYLQTDENLYKIEQKHKLESYIREYLCLAPHNRKFCFQETANVLHQSATSKETFSAYRAASAWDALGTYAANLLSQPWRKEYRVLKMYCGFYKHEIEANLVGAEVMLEAMGYKHTGNTTMVLEGPIDPDRVSNVSRDSLMASVECQLLKVIWEEVSRRFQCHWLDVLEFRENHICSPENAVKGLMYQFHQREYQEQHQHQMAMYHHQIPTTDTYGTSRFHHPGQACLYGQISPTVATVPHMGYYNYSPYAMGAPHPYTLQSQPRYGSIISPQQPMMSCPMPAPAHPHYFPAPMQPVLKSQEVYPPNGHATMEQFQTPVPVPPQPPVPTQAVQMSLQNGYALQSQINPVQATGQNYGCLVPTAQLIELDAVPAGNNDMQQTHSATDSSSSVLIPRTIRQHQNHQSKKVHDKQDVYAKHAENPPVSNYLSDSSKTEQTSRRSKDEGTGTFESWDYVFRNLESQGYNKDLGERPDILSPVDNANANSKNIGDRGFRNKETEALDLEDTLMEMRLEEMQRKMKGEPSEHRTLKINEALQKMKLDTDTDIMRTKHQITSEPVGSSVSVYDNLSSPPKEISSVQRPRISAADTAKSTSIATKTSTKTLPREPKKHENKRLTNNPHFTSATLDPRQLTERNNLGLSSTNAAEKSDGLGHEKTVRRNSVHKNRNCESEKLEGSEEIAKFDDKNIGKWECVTCTYHNDAARDICEMCGKSKVRGSEARPLASGGRECPQCTLVNEKDVGTCVACDCSLKDSPTYI</sequence>
<dbReference type="EMBL" id="JAZDUA010000382">
    <property type="protein sequence ID" value="KAK7793427.1"/>
    <property type="molecule type" value="Genomic_DNA"/>
</dbReference>
<dbReference type="Gene3D" id="4.10.1060.10">
    <property type="entry name" value="Zinc finger, RanBP2-type"/>
    <property type="match status" value="1"/>
</dbReference>
<dbReference type="Pfam" id="PF21388">
    <property type="entry name" value="SPATA2_PUB-like"/>
    <property type="match status" value="1"/>
</dbReference>
<dbReference type="GO" id="GO:0005737">
    <property type="term" value="C:cytoplasm"/>
    <property type="evidence" value="ECO:0007669"/>
    <property type="project" value="TreeGrafter"/>
</dbReference>
<dbReference type="PANTHER" id="PTHR15326">
    <property type="entry name" value="SPERMATOGENESIS-ASSOCIATED PROTEIN 2/TAMOZHENNIC"/>
    <property type="match status" value="1"/>
</dbReference>
<feature type="compositionally biased region" description="Polar residues" evidence="5">
    <location>
        <begin position="636"/>
        <end position="646"/>
    </location>
</feature>
<dbReference type="InterPro" id="IPR001876">
    <property type="entry name" value="Znf_RanBP2"/>
</dbReference>
<evidence type="ECO:0000256" key="1">
    <source>
        <dbReference type="ARBA" id="ARBA00022723"/>
    </source>
</evidence>
<dbReference type="SUPFAM" id="SSF90209">
    <property type="entry name" value="Ran binding protein zinc finger-like"/>
    <property type="match status" value="1"/>
</dbReference>
<evidence type="ECO:0000313" key="7">
    <source>
        <dbReference type="EMBL" id="KAK7793427.1"/>
    </source>
</evidence>
<evidence type="ECO:0000256" key="2">
    <source>
        <dbReference type="ARBA" id="ARBA00022771"/>
    </source>
</evidence>
<feature type="region of interest" description="Disordered" evidence="5">
    <location>
        <begin position="491"/>
        <end position="512"/>
    </location>
</feature>
<feature type="compositionally biased region" description="Basic and acidic residues" evidence="5">
    <location>
        <begin position="453"/>
        <end position="466"/>
    </location>
</feature>
<name>A0AAN9VAE3_9ORTH</name>
<keyword evidence="8" id="KW-1185">Reference proteome</keyword>
<dbReference type="InterPro" id="IPR036443">
    <property type="entry name" value="Znf_RanBP2_sf"/>
</dbReference>
<dbReference type="Gene3D" id="1.20.58.2190">
    <property type="match status" value="1"/>
</dbReference>
<keyword evidence="1" id="KW-0479">Metal-binding</keyword>
<evidence type="ECO:0000256" key="5">
    <source>
        <dbReference type="SAM" id="MobiDB-lite"/>
    </source>
</evidence>
<feature type="compositionally biased region" description="Polar residues" evidence="5">
    <location>
        <begin position="654"/>
        <end position="666"/>
    </location>
</feature>
<dbReference type="PROSITE" id="PS50199">
    <property type="entry name" value="ZF_RANBP2_2"/>
    <property type="match status" value="1"/>
</dbReference>
<dbReference type="Proteomes" id="UP001378592">
    <property type="component" value="Unassembled WGS sequence"/>
</dbReference>
<proteinExistence type="predicted"/>
<feature type="compositionally biased region" description="Low complexity" evidence="5">
    <location>
        <begin position="604"/>
        <end position="623"/>
    </location>
</feature>
<comment type="caution">
    <text evidence="7">The sequence shown here is derived from an EMBL/GenBank/DDBJ whole genome shotgun (WGS) entry which is preliminary data.</text>
</comment>
<gene>
    <name evidence="7" type="ORF">R5R35_010050</name>
</gene>
<evidence type="ECO:0000256" key="4">
    <source>
        <dbReference type="PROSITE-ProRule" id="PRU00322"/>
    </source>
</evidence>
<reference evidence="7 8" key="1">
    <citation type="submission" date="2024-03" db="EMBL/GenBank/DDBJ databases">
        <title>The genome assembly and annotation of the cricket Gryllus longicercus Weissman &amp; Gray.</title>
        <authorList>
            <person name="Szrajer S."/>
            <person name="Gray D."/>
            <person name="Ylla G."/>
        </authorList>
    </citation>
    <scope>NUCLEOTIDE SEQUENCE [LARGE SCALE GENOMIC DNA]</scope>
    <source>
        <strain evidence="7">DAG 2021-001</strain>
        <tissue evidence="7">Whole body minus gut</tissue>
    </source>
</reference>
<dbReference type="InterPro" id="IPR048839">
    <property type="entry name" value="SPATA2_PUB-like"/>
</dbReference>
<dbReference type="AlphaFoldDB" id="A0AAN9VAE3"/>
<feature type="compositionally biased region" description="Basic and acidic residues" evidence="5">
    <location>
        <begin position="667"/>
        <end position="678"/>
    </location>
</feature>
<protein>
    <recommendedName>
        <fullName evidence="6">RanBP2-type domain-containing protein</fullName>
    </recommendedName>
</protein>
<dbReference type="PROSITE" id="PS01358">
    <property type="entry name" value="ZF_RANBP2_1"/>
    <property type="match status" value="1"/>
</dbReference>
<accession>A0AAN9VAE3</accession>
<dbReference type="SUPFAM" id="SSF143503">
    <property type="entry name" value="PUG domain-like"/>
    <property type="match status" value="1"/>
</dbReference>
<dbReference type="InterPro" id="IPR036339">
    <property type="entry name" value="PUB-like_dom_sf"/>
</dbReference>
<dbReference type="GO" id="GO:0008270">
    <property type="term" value="F:zinc ion binding"/>
    <property type="evidence" value="ECO:0007669"/>
    <property type="project" value="UniProtKB-KW"/>
</dbReference>